<name>A0AAE6UP86_9PSED</name>
<dbReference type="InterPro" id="IPR012312">
    <property type="entry name" value="Hemerythrin-like"/>
</dbReference>
<dbReference type="Pfam" id="PF01814">
    <property type="entry name" value="Hemerythrin"/>
    <property type="match status" value="1"/>
</dbReference>
<protein>
    <submittedName>
        <fullName evidence="2">Hemerythrin domain-containing protein</fullName>
    </submittedName>
</protein>
<evidence type="ECO:0000259" key="1">
    <source>
        <dbReference type="Pfam" id="PF01814"/>
    </source>
</evidence>
<sequence length="160" mass="18464">MLPCPGSRPGDPTLNIFEALRESHDRQRGYADALIQTSGDSAEREKAYKQLKEELQAHETAEERHFYIPLMAHDNGVDLSRHAISEHHEMDEMMEELDETEMSSPAWLATAKKLSEKVHHHLKEEEQKFFQMAGKLLDEKQKQTLAGEYVKEYEEQLAEG</sequence>
<organism evidence="2 3">
    <name type="scientific">Pseudomonas coronafaciens pv. coronafaciens</name>
    <dbReference type="NCBI Taxonomy" id="235275"/>
    <lineage>
        <taxon>Bacteria</taxon>
        <taxon>Pseudomonadati</taxon>
        <taxon>Pseudomonadota</taxon>
        <taxon>Gammaproteobacteria</taxon>
        <taxon>Pseudomonadales</taxon>
        <taxon>Pseudomonadaceae</taxon>
        <taxon>Pseudomonas</taxon>
        <taxon>Pseudomonas coronafaciens</taxon>
    </lineage>
</organism>
<evidence type="ECO:0000313" key="2">
    <source>
        <dbReference type="EMBL" id="QGT81958.1"/>
    </source>
</evidence>
<dbReference type="EMBL" id="CP046441">
    <property type="protein sequence ID" value="QGT81958.1"/>
    <property type="molecule type" value="Genomic_DNA"/>
</dbReference>
<dbReference type="Proteomes" id="UP000423413">
    <property type="component" value="Chromosome"/>
</dbReference>
<feature type="domain" description="Hemerythrin-like" evidence="1">
    <location>
        <begin position="16"/>
        <end position="133"/>
    </location>
</feature>
<gene>
    <name evidence="2" type="ORF">GMO17_12555</name>
</gene>
<proteinExistence type="predicted"/>
<accession>A0AAE6UP86</accession>
<dbReference type="Gene3D" id="1.20.120.520">
    <property type="entry name" value="nmb1532 protein domain like"/>
    <property type="match status" value="1"/>
</dbReference>
<dbReference type="PANTHER" id="PTHR35585:SF1">
    <property type="entry name" value="HHE DOMAIN PROTEIN (AFU_ORTHOLOGUE AFUA_4G00730)"/>
    <property type="match status" value="1"/>
</dbReference>
<dbReference type="AlphaFoldDB" id="A0AAE6UP86"/>
<evidence type="ECO:0000313" key="3">
    <source>
        <dbReference type="Proteomes" id="UP000423413"/>
    </source>
</evidence>
<dbReference type="CDD" id="cd12108">
    <property type="entry name" value="Hr-like"/>
    <property type="match status" value="1"/>
</dbReference>
<reference evidence="2 3" key="1">
    <citation type="submission" date="2019-11" db="EMBL/GenBank/DDBJ databases">
        <title>Complete genome sequence of Pseudomonas syringae pv. coronafaciens isolate B19001 originated in imported oat cereal.</title>
        <authorList>
            <person name="Kim S.M."/>
            <person name="Lee B.C."/>
            <person name="Seo S.J."/>
            <person name="Lee J.E."/>
            <person name="Choi N.J."/>
            <person name="Park J.H."/>
        </authorList>
    </citation>
    <scope>NUCLEOTIDE SEQUENCE [LARGE SCALE GENOMIC DNA]</scope>
    <source>
        <strain evidence="2 3">B19001</strain>
    </source>
</reference>
<dbReference type="PANTHER" id="PTHR35585">
    <property type="entry name" value="HHE DOMAIN PROTEIN (AFU_ORTHOLOGUE AFUA_4G00730)"/>
    <property type="match status" value="1"/>
</dbReference>